<dbReference type="Gene3D" id="3.40.720.10">
    <property type="entry name" value="Alkaline Phosphatase, subunit A"/>
    <property type="match status" value="1"/>
</dbReference>
<organism evidence="1 2">
    <name type="scientific">Natrinema salifodinae</name>
    <dbReference type="NCBI Taxonomy" id="1202768"/>
    <lineage>
        <taxon>Archaea</taxon>
        <taxon>Methanobacteriati</taxon>
        <taxon>Methanobacteriota</taxon>
        <taxon>Stenosarchaea group</taxon>
        <taxon>Halobacteria</taxon>
        <taxon>Halobacteriales</taxon>
        <taxon>Natrialbaceae</taxon>
        <taxon>Natrinema</taxon>
    </lineage>
</organism>
<reference evidence="2" key="1">
    <citation type="submission" date="2016-10" db="EMBL/GenBank/DDBJ databases">
        <authorList>
            <person name="Varghese N."/>
        </authorList>
    </citation>
    <scope>NUCLEOTIDE SEQUENCE [LARGE SCALE GENOMIC DNA]</scope>
    <source>
        <strain evidence="2">CGMCC 1.12284</strain>
    </source>
</reference>
<dbReference type="OrthoDB" id="100846at2157"/>
<accession>A0A1I0QZ75</accession>
<dbReference type="AlphaFoldDB" id="A0A1I0QZ75"/>
<gene>
    <name evidence="1" type="ORF">SAMN05216285_4167</name>
</gene>
<evidence type="ECO:0000313" key="1">
    <source>
        <dbReference type="EMBL" id="SEW32903.1"/>
    </source>
</evidence>
<dbReference type="eggNOG" id="arCOG04525">
    <property type="taxonomic scope" value="Archaea"/>
</dbReference>
<evidence type="ECO:0008006" key="3">
    <source>
        <dbReference type="Google" id="ProtNLM"/>
    </source>
</evidence>
<protein>
    <recommendedName>
        <fullName evidence="3">Sulfatase</fullName>
    </recommendedName>
</protein>
<name>A0A1I0QZ75_9EURY</name>
<dbReference type="EMBL" id="FOIS01000007">
    <property type="protein sequence ID" value="SEW32903.1"/>
    <property type="molecule type" value="Genomic_DNA"/>
</dbReference>
<sequence length="318" mass="36266">MSFTDWINESCELVSEQGLRRGGRLAAQEFGVGVGRRVGQRINYGESFWERGDWDVLVLLDACRHDLMQSVADEWAFLPDDVPSVYSSASMSEEFLERHLTDEYQAEIENTAMVAANAFTRHDWVHEAGWPHLDEVWTHSWSEDDGTVLPRPVTDAAVDYWRRDDRQADQMIVWYLQPHGPFVHEEWSHGFEKSEIGDGAGVHKSVWNRLRDGELTEEQLWNGYRRNLEFVLEDVQLLLRNLDAENVVISSDHANGLGEWGVYGHPKYVPAPAVKRVPWIETTATDAGGYEPAYQARADETDTAEIDVDERLSALGYA</sequence>
<keyword evidence="2" id="KW-1185">Reference proteome</keyword>
<dbReference type="InterPro" id="IPR017850">
    <property type="entry name" value="Alkaline_phosphatase_core_sf"/>
</dbReference>
<evidence type="ECO:0000313" key="2">
    <source>
        <dbReference type="Proteomes" id="UP000183275"/>
    </source>
</evidence>
<dbReference type="STRING" id="1202768.SAMN05216285_4167"/>
<dbReference type="SUPFAM" id="SSF53649">
    <property type="entry name" value="Alkaline phosphatase-like"/>
    <property type="match status" value="1"/>
</dbReference>
<dbReference type="RefSeq" id="WP_049991468.1">
    <property type="nucleotide sequence ID" value="NZ_FOIS01000007.1"/>
</dbReference>
<proteinExistence type="predicted"/>
<dbReference type="Proteomes" id="UP000183275">
    <property type="component" value="Unassembled WGS sequence"/>
</dbReference>